<keyword evidence="6" id="KW-1185">Reference proteome</keyword>
<keyword evidence="1" id="KW-0472">Membrane</keyword>
<evidence type="ECO:0000313" key="6">
    <source>
        <dbReference type="Proteomes" id="UP000681035"/>
    </source>
</evidence>
<feature type="domain" description="Cadherin-like beta-sandwich-like" evidence="3">
    <location>
        <begin position="162"/>
        <end position="254"/>
    </location>
</feature>
<sequence>MKKRIVSLLLTLVMVLSLVPMSVFAADNHDGQVHVIVENTTYPEAEGAPWEGTLVEEWIDLNEDSTMMGCVVEALEKNGCEQTGAENNYISSIEGLGEFDGGSMSGWMGTLNDWFTNQGFGAFTVADGTLGSGDEIRIMYTRNGYGADLGGSWDNHIKTVKALTFSAGELSPAFDPDTHEYTLTVDKGTDSVLVTPTASNKNYQVRTYVGETEYKRTAMVPTVDGTTITVKCGDPSWPNMNNDNEPAQVYTVNVKVKSDDKPVTPANTKVLVRAQDGGAWLHQPMVSELTGGEAEKYGYTDKVEGVSALDALVVSHELTFGDDFTPETAKDFLEVSSSGFITKLYGTETYVCGFYVNAGYPNDGTKAPSGPGYNGTTVVNTKLKDGDTVDFFFYADEDAYSDYYTWIDVPETMVTGEAITVTVKGFYAVEGYRYKDAAELKAAARPLEGVGLAWVDADGYIKPIKDVVTDKDGQATFTVGSEATGYLVAQSGDDVYALMNPSDYIRKVAGKPVETLGLTIRSQADNAYLHSISEVQVASNTAEKYGFTDKVEGVSVLDALVAAHEMVYGDKFTPATAKQYLVIDPNTDWESKVFGRETGFHGFYINNDFPTNEAGTARPKVTDTKLLDGDVLDYFVGSDAENQNDYYTWLDVPATMTSGEDITVTVKGVKALDPDATQANAQPLEGVGLAWLDMTTGTIKPIDGVVTDENGKATFTVVEGVATGYLVATTATYHTHTTYALMNPSAPIQMVTGNAHTVELKGLHNAQLNSLKLYTYKDGVKGTQDLLSGISTEADGYGLKYTAKLASGTYWVEGYDANKDCNGGMEMVIADDTTSVSVQRAYEIYARNSGWVAGTDYTIDYQLTTADGVKRTATLGSGTVYGNLRTTGIFVETDTVTVNLIPSEEHTANYNVGTKTVVTKVGGGAQSFDISVPKAFAVKVTAPAGSTVSVGTFGNYYTYEFLRPQENSISTQDGDTVTVTYRVPETSLNHFVRVQNPDGVTYWDFNKWTADQDIVVTRADLHMDDDFNKDTVSRFDKNTYDLGNVYLNINAKGYMNMNAGDTYELDVFRNWQAIEGFMNAKIALPDAHYEVVDFDGKPSDVVSIAPNADNSCLAYMTANHQGTALVKVTYDAMTHKQGQSSTADKTFSAIWPEFTGVFVVSVGADGTAIQTNMLMDRMDVGVTKDEQKQLDAEHDILFYLGTDGASYTFTPESGCTVTVARSTVGKTMTFNGFTSEGVTVDAETGAVTVANLTTGRHIVRVEKDGVATYQVITARGVSYKLLDAEGNELPENAEVKPGETVQLQFTGLVSPKEKMAGVYNHNFSLYYTDGDGNSFQSNPGSYYGVYDFSGNPARQRISITVPADQEGLTYELNGAIKVGGYPGKPTHRIVTYAEGMGMQHGTATASVLAQLPQVTLKLPGYAADAVEKLIDAIGTVTLDSEEAIKAARGAYDALTEEQKAQVGNYQTLLDAEAKLADLKAVDAVEKLIDAIGTVTLDSEEAIKAARDAYDALTDAQKELVGNYQTLLDAEAKLADLKAVDAVEKLIDAIGTVTLDSEEAIKAARDAYDALTDAQKELVGNYQTLLDAEAKLADLKAADAVEKLIDAIGTVTLDSEEAIKAARDAYDALTDAQKEQVGNYQTLLGAEAKLAQLKKDAEKPSQPEQPDKPATGDAGVALWLTVMCMTTLLGAALVGKKRKA</sequence>
<proteinExistence type="predicted"/>
<feature type="signal peptide" evidence="2">
    <location>
        <begin position="1"/>
        <end position="25"/>
    </location>
</feature>
<feature type="domain" description="Transcobalamin-like C-terminal" evidence="4">
    <location>
        <begin position="71"/>
        <end position="129"/>
    </location>
</feature>
<evidence type="ECO:0000259" key="4">
    <source>
        <dbReference type="Pfam" id="PF14478"/>
    </source>
</evidence>
<evidence type="ECO:0000259" key="3">
    <source>
        <dbReference type="Pfam" id="PF12733"/>
    </source>
</evidence>
<dbReference type="KEGG" id="vcop:MM50RIKEN_12310"/>
<dbReference type="InterPro" id="IPR027954">
    <property type="entry name" value="Transcobalamin-like_C"/>
</dbReference>
<name>A0A810PZF2_9FIRM</name>
<keyword evidence="2" id="KW-0732">Signal</keyword>
<dbReference type="EMBL" id="AP023418">
    <property type="protein sequence ID" value="BCK81468.1"/>
    <property type="molecule type" value="Genomic_DNA"/>
</dbReference>
<gene>
    <name evidence="5" type="ORF">MM50RIKEN_12310</name>
</gene>
<evidence type="ECO:0000313" key="5">
    <source>
        <dbReference type="EMBL" id="BCK81468.1"/>
    </source>
</evidence>
<keyword evidence="1" id="KW-0812">Transmembrane</keyword>
<organism evidence="5 6">
    <name type="scientific">Vescimonas coprocola</name>
    <dbReference type="NCBI Taxonomy" id="2714355"/>
    <lineage>
        <taxon>Bacteria</taxon>
        <taxon>Bacillati</taxon>
        <taxon>Bacillota</taxon>
        <taxon>Clostridia</taxon>
        <taxon>Eubacteriales</taxon>
        <taxon>Oscillospiraceae</taxon>
        <taxon>Vescimonas</taxon>
    </lineage>
</organism>
<dbReference type="Pfam" id="PF14478">
    <property type="entry name" value="DUF4430"/>
    <property type="match status" value="1"/>
</dbReference>
<evidence type="ECO:0008006" key="7">
    <source>
        <dbReference type="Google" id="ProtNLM"/>
    </source>
</evidence>
<keyword evidence="1" id="KW-1133">Transmembrane helix</keyword>
<evidence type="ECO:0000256" key="2">
    <source>
        <dbReference type="SAM" id="SignalP"/>
    </source>
</evidence>
<evidence type="ECO:0000256" key="1">
    <source>
        <dbReference type="SAM" id="Phobius"/>
    </source>
</evidence>
<accession>A0A810PZF2</accession>
<reference evidence="5" key="1">
    <citation type="submission" date="2020-09" db="EMBL/GenBank/DDBJ databases">
        <title>New species isolated from human feces.</title>
        <authorList>
            <person name="Kitahara M."/>
            <person name="Shigeno Y."/>
            <person name="Shime M."/>
            <person name="Matsumoto Y."/>
            <person name="Nakamura S."/>
            <person name="Motooka D."/>
            <person name="Fukuoka S."/>
            <person name="Nishikawa H."/>
            <person name="Benno Y."/>
        </authorList>
    </citation>
    <scope>NUCLEOTIDE SEQUENCE</scope>
    <source>
        <strain evidence="5">MM50</strain>
    </source>
</reference>
<dbReference type="Pfam" id="PF12733">
    <property type="entry name" value="Cadherin-like"/>
    <property type="match status" value="1"/>
</dbReference>
<feature type="transmembrane region" description="Helical" evidence="1">
    <location>
        <begin position="1675"/>
        <end position="1694"/>
    </location>
</feature>
<feature type="chain" id="PRO_5032839556" description="DUF4430 domain-containing protein" evidence="2">
    <location>
        <begin position="26"/>
        <end position="1699"/>
    </location>
</feature>
<dbReference type="Proteomes" id="UP000681035">
    <property type="component" value="Chromosome"/>
</dbReference>
<dbReference type="InterPro" id="IPR025883">
    <property type="entry name" value="Cadherin-like_domain"/>
</dbReference>
<protein>
    <recommendedName>
        <fullName evidence="7">DUF4430 domain-containing protein</fullName>
    </recommendedName>
</protein>
<dbReference type="RefSeq" id="WP_213542186.1">
    <property type="nucleotide sequence ID" value="NZ_AP023418.1"/>
</dbReference>